<dbReference type="Gene3D" id="1.20.950.20">
    <property type="entry name" value="Transmembrane di-heme cytochromes, Chain C"/>
    <property type="match status" value="1"/>
</dbReference>
<evidence type="ECO:0000256" key="3">
    <source>
        <dbReference type="ARBA" id="ARBA00022692"/>
    </source>
</evidence>
<keyword evidence="5 6" id="KW-0472">Membrane</keyword>
<reference evidence="8 9" key="1">
    <citation type="submission" date="2018-08" db="EMBL/GenBank/DDBJ databases">
        <title>Neisseria zalophi ATCC BAA-2455 complete genome.</title>
        <authorList>
            <person name="Veseli I.A."/>
            <person name="Buttler R."/>
            <person name="Mascarenhas dos Santos A.C."/>
            <person name="Pombert J.-F."/>
        </authorList>
    </citation>
    <scope>NUCLEOTIDE SEQUENCE [LARGE SCALE GENOMIC DNA]</scope>
    <source>
        <strain evidence="8 9">ATCC BAA-2455</strain>
    </source>
</reference>
<dbReference type="EMBL" id="CP031700">
    <property type="protein sequence ID" value="QEY26227.1"/>
    <property type="molecule type" value="Genomic_DNA"/>
</dbReference>
<feature type="transmembrane region" description="Helical" evidence="6">
    <location>
        <begin position="149"/>
        <end position="170"/>
    </location>
</feature>
<feature type="domain" description="Cytochrome b561 bacterial/Ni-hydrogenase" evidence="7">
    <location>
        <begin position="7"/>
        <end position="182"/>
    </location>
</feature>
<dbReference type="PANTHER" id="PTHR30485:SF2">
    <property type="entry name" value="BLL0597 PROTEIN"/>
    <property type="match status" value="1"/>
</dbReference>
<keyword evidence="3 6" id="KW-0812">Transmembrane</keyword>
<feature type="transmembrane region" description="Helical" evidence="6">
    <location>
        <begin position="191"/>
        <end position="218"/>
    </location>
</feature>
<name>A0A5J6PZD2_9NEIS</name>
<evidence type="ECO:0000313" key="9">
    <source>
        <dbReference type="Proteomes" id="UP000325713"/>
    </source>
</evidence>
<sequence>MKQKLKVWDLPTRLFHWSLVLAIAFMWYSAKTGGNLLAWHLRIGLFILGLVVFRICWGVWGSDTARFQNFVRGPSQIKRYLKGELTENEQPGHNPLGALMVLALIGSVLFQVTTGLFTSDENTFLYNGYLSHLISEDTSSAIRKIHGTFFNILLALAAAHITAVLVYKWVKKHNLITPMISGYKYLEGKLPILKFAGIGKFLAALIIAVVVVSIVLLAA</sequence>
<organism evidence="8 9">
    <name type="scientific">Neisseria zalophi</name>
    <dbReference type="NCBI Taxonomy" id="640030"/>
    <lineage>
        <taxon>Bacteria</taxon>
        <taxon>Pseudomonadati</taxon>
        <taxon>Pseudomonadota</taxon>
        <taxon>Betaproteobacteria</taxon>
        <taxon>Neisseriales</taxon>
        <taxon>Neisseriaceae</taxon>
        <taxon>Neisseria</taxon>
    </lineage>
</organism>
<keyword evidence="2" id="KW-1003">Cell membrane</keyword>
<accession>A0A5J6PZD2</accession>
<dbReference type="GO" id="GO:0022904">
    <property type="term" value="P:respiratory electron transport chain"/>
    <property type="evidence" value="ECO:0007669"/>
    <property type="project" value="InterPro"/>
</dbReference>
<evidence type="ECO:0000256" key="2">
    <source>
        <dbReference type="ARBA" id="ARBA00022475"/>
    </source>
</evidence>
<feature type="transmembrane region" description="Helical" evidence="6">
    <location>
        <begin position="96"/>
        <end position="117"/>
    </location>
</feature>
<dbReference type="RefSeq" id="WP_151051322.1">
    <property type="nucleotide sequence ID" value="NZ_CP031700.1"/>
</dbReference>
<dbReference type="Proteomes" id="UP000325713">
    <property type="component" value="Chromosome"/>
</dbReference>
<evidence type="ECO:0000256" key="1">
    <source>
        <dbReference type="ARBA" id="ARBA00004651"/>
    </source>
</evidence>
<dbReference type="GO" id="GO:0020037">
    <property type="term" value="F:heme binding"/>
    <property type="evidence" value="ECO:0007669"/>
    <property type="project" value="TreeGrafter"/>
</dbReference>
<feature type="transmembrane region" description="Helical" evidence="6">
    <location>
        <begin position="36"/>
        <end position="60"/>
    </location>
</feature>
<keyword evidence="4 6" id="KW-1133">Transmembrane helix</keyword>
<dbReference type="InterPro" id="IPR011577">
    <property type="entry name" value="Cyt_b561_bac/Ni-Hgenase"/>
</dbReference>
<dbReference type="InterPro" id="IPR051542">
    <property type="entry name" value="Hydrogenase_cytochrome"/>
</dbReference>
<gene>
    <name evidence="8" type="ORF">D0T92_06610</name>
</gene>
<comment type="subcellular location">
    <subcellularLocation>
        <location evidence="1">Cell membrane</location>
        <topology evidence="1">Multi-pass membrane protein</topology>
    </subcellularLocation>
</comment>
<dbReference type="InterPro" id="IPR016174">
    <property type="entry name" value="Di-haem_cyt_TM"/>
</dbReference>
<feature type="transmembrane region" description="Helical" evidence="6">
    <location>
        <begin position="12"/>
        <end position="30"/>
    </location>
</feature>
<evidence type="ECO:0000256" key="6">
    <source>
        <dbReference type="SAM" id="Phobius"/>
    </source>
</evidence>
<dbReference type="PANTHER" id="PTHR30485">
    <property type="entry name" value="NI/FE-HYDROGENASE 1 B-TYPE CYTOCHROME SUBUNIT"/>
    <property type="match status" value="1"/>
</dbReference>
<evidence type="ECO:0000256" key="4">
    <source>
        <dbReference type="ARBA" id="ARBA00022989"/>
    </source>
</evidence>
<keyword evidence="9" id="KW-1185">Reference proteome</keyword>
<proteinExistence type="predicted"/>
<protein>
    <submittedName>
        <fullName evidence="8">Nickel-dependent hydrogenase b-type cytochrome subunit</fullName>
    </submittedName>
</protein>
<dbReference type="AlphaFoldDB" id="A0A5J6PZD2"/>
<dbReference type="OrthoDB" id="196472at2"/>
<evidence type="ECO:0000256" key="5">
    <source>
        <dbReference type="ARBA" id="ARBA00023136"/>
    </source>
</evidence>
<dbReference type="SUPFAM" id="SSF81342">
    <property type="entry name" value="Transmembrane di-heme cytochromes"/>
    <property type="match status" value="1"/>
</dbReference>
<dbReference type="KEGG" id="nzl:D0T92_06610"/>
<evidence type="ECO:0000259" key="7">
    <source>
        <dbReference type="Pfam" id="PF01292"/>
    </source>
</evidence>
<dbReference type="GO" id="GO:0009055">
    <property type="term" value="F:electron transfer activity"/>
    <property type="evidence" value="ECO:0007669"/>
    <property type="project" value="InterPro"/>
</dbReference>
<evidence type="ECO:0000313" key="8">
    <source>
        <dbReference type="EMBL" id="QEY26227.1"/>
    </source>
</evidence>
<dbReference type="GO" id="GO:0005886">
    <property type="term" value="C:plasma membrane"/>
    <property type="evidence" value="ECO:0007669"/>
    <property type="project" value="UniProtKB-SubCell"/>
</dbReference>
<dbReference type="Pfam" id="PF01292">
    <property type="entry name" value="Ni_hydr_CYTB"/>
    <property type="match status" value="1"/>
</dbReference>